<name>A0A8S0VVY4_CYCAE</name>
<feature type="region of interest" description="Disordered" evidence="2">
    <location>
        <begin position="1"/>
        <end position="47"/>
    </location>
</feature>
<feature type="region of interest" description="Disordered" evidence="2">
    <location>
        <begin position="645"/>
        <end position="701"/>
    </location>
</feature>
<dbReference type="OrthoDB" id="2670688at2759"/>
<dbReference type="EMBL" id="CACVBS010000002">
    <property type="protein sequence ID" value="CAA7258512.1"/>
    <property type="molecule type" value="Genomic_DNA"/>
</dbReference>
<feature type="compositionally biased region" description="Basic and acidic residues" evidence="2">
    <location>
        <begin position="858"/>
        <end position="871"/>
    </location>
</feature>
<feature type="region of interest" description="Disordered" evidence="2">
    <location>
        <begin position="532"/>
        <end position="563"/>
    </location>
</feature>
<keyword evidence="1" id="KW-0175">Coiled coil</keyword>
<feature type="coiled-coil region" evidence="1">
    <location>
        <begin position="206"/>
        <end position="265"/>
    </location>
</feature>
<gene>
    <name evidence="4" type="ORF">AAE3_LOCUS1009</name>
</gene>
<feature type="region of interest" description="Disordered" evidence="2">
    <location>
        <begin position="282"/>
        <end position="342"/>
    </location>
</feature>
<dbReference type="Proteomes" id="UP000467700">
    <property type="component" value="Unassembled WGS sequence"/>
</dbReference>
<feature type="compositionally biased region" description="Acidic residues" evidence="2">
    <location>
        <begin position="652"/>
        <end position="663"/>
    </location>
</feature>
<proteinExistence type="predicted"/>
<feature type="compositionally biased region" description="Acidic residues" evidence="2">
    <location>
        <begin position="806"/>
        <end position="821"/>
    </location>
</feature>
<keyword evidence="3" id="KW-1133">Transmembrane helix</keyword>
<accession>A0A8S0VVY4</accession>
<feature type="region of interest" description="Disordered" evidence="2">
    <location>
        <begin position="791"/>
        <end position="834"/>
    </location>
</feature>
<keyword evidence="3" id="KW-0472">Membrane</keyword>
<feature type="region of interest" description="Disordered" evidence="2">
    <location>
        <begin position="846"/>
        <end position="871"/>
    </location>
</feature>
<feature type="compositionally biased region" description="Basic residues" evidence="2">
    <location>
        <begin position="188"/>
        <end position="198"/>
    </location>
</feature>
<keyword evidence="3" id="KW-0812">Transmembrane</keyword>
<organism evidence="4 5">
    <name type="scientific">Cyclocybe aegerita</name>
    <name type="common">Black poplar mushroom</name>
    <name type="synonym">Agrocybe aegerita</name>
    <dbReference type="NCBI Taxonomy" id="1973307"/>
    <lineage>
        <taxon>Eukaryota</taxon>
        <taxon>Fungi</taxon>
        <taxon>Dikarya</taxon>
        <taxon>Basidiomycota</taxon>
        <taxon>Agaricomycotina</taxon>
        <taxon>Agaricomycetes</taxon>
        <taxon>Agaricomycetidae</taxon>
        <taxon>Agaricales</taxon>
        <taxon>Agaricineae</taxon>
        <taxon>Bolbitiaceae</taxon>
        <taxon>Cyclocybe</taxon>
    </lineage>
</organism>
<evidence type="ECO:0000256" key="2">
    <source>
        <dbReference type="SAM" id="MobiDB-lite"/>
    </source>
</evidence>
<evidence type="ECO:0000256" key="3">
    <source>
        <dbReference type="SAM" id="Phobius"/>
    </source>
</evidence>
<keyword evidence="5" id="KW-1185">Reference proteome</keyword>
<feature type="compositionally biased region" description="Low complexity" evidence="2">
    <location>
        <begin position="163"/>
        <end position="180"/>
    </location>
</feature>
<feature type="compositionally biased region" description="Basic and acidic residues" evidence="2">
    <location>
        <begin position="292"/>
        <end position="301"/>
    </location>
</feature>
<evidence type="ECO:0000313" key="5">
    <source>
        <dbReference type="Proteomes" id="UP000467700"/>
    </source>
</evidence>
<feature type="compositionally biased region" description="Low complexity" evidence="2">
    <location>
        <begin position="532"/>
        <end position="553"/>
    </location>
</feature>
<feature type="transmembrane region" description="Helical" evidence="3">
    <location>
        <begin position="885"/>
        <end position="903"/>
    </location>
</feature>
<feature type="region of interest" description="Disordered" evidence="2">
    <location>
        <begin position="604"/>
        <end position="623"/>
    </location>
</feature>
<evidence type="ECO:0000256" key="1">
    <source>
        <dbReference type="SAM" id="Coils"/>
    </source>
</evidence>
<feature type="region of interest" description="Disordered" evidence="2">
    <location>
        <begin position="147"/>
        <end position="198"/>
    </location>
</feature>
<feature type="region of interest" description="Disordered" evidence="2">
    <location>
        <begin position="578"/>
        <end position="597"/>
    </location>
</feature>
<comment type="caution">
    <text evidence="4">The sequence shown here is derived from an EMBL/GenBank/DDBJ whole genome shotgun (WGS) entry which is preliminary data.</text>
</comment>
<evidence type="ECO:0000313" key="4">
    <source>
        <dbReference type="EMBL" id="CAA7258512.1"/>
    </source>
</evidence>
<dbReference type="AlphaFoldDB" id="A0A8S0VVY4"/>
<sequence length="927" mass="101579">MLSSAETPRPLPPAKARRANAAHRNSTSSTPPPAYGSPFTFPRRTAPHLSGLTNLGHGQGKILGSPMATTFQMVGWGVDGDAGLVEGEADWMSEKSREELKELLFKADGIIKERENELGLTSAVCKNLYDNHVVLQSKHEALLSRIPMSPARSTSSPEHLSRLSRSSTTSLSYSNSESALGNPSPLSRQHHGHRHTRKVSIASTDISMLADQNAELLDKLQRLEEEATSADAAGRRELKRLEKEIAFLREALEKTQAKSEALEEKVQDAVVGEAWRRKKEREAKFRAMRSARRSEDAEEVKSFAPEGSKFGGPSDAFSFFPSAESPRQQGLSSSSSASDMPLGSLAPAEHALITQLLKKVQELEETNSKILTQQTETANQLNAVQRDTVAIAKVYECLGDQDSIELELEVEKEHEEPQFVDEEQEDADINAARNTIRFSSLRRTIERDMVADGTCIVHPDFSAAAASSTKARKTVLGLFDERREDAGGVEDDSSGDKSSSLWSEGHDCSSWSSIASVGVGGGSLSPLHFFSPLSQSHSQSQSQSHSRSHSYSHPPADISPLGPSLQKELEQQLGTGAWNMPMSLTSSGGRGPSHLRTSSLYDFSQISVPPSPSPESRSAARRGSDELDFEAMEKMKAASQVGLGIGHAGAGDAEEDTAEEEEERTPLLGAGNANSLKLSLEPPTPVKAESHKAHSVTPTATASAIANAKSPRMQMISETIRSRTHRWVDRRFKDRKASQRDGERKWRAGAEDEYEEDVQVATAGGVVGMPKRLSLAVDNLIENFQMLNGGRTGKRKAKARPRTNYTDEEAEYDRDEDDDGAYDSPSPSPFTPRKLDQHNALQLHVDTSPEGYETNNEQENRSLVKMEASPQKKADAGQGSMLLQAWLWLQFVIIILVFLVTMAKKGPAVVLSEENRHRDRRAVVRRR</sequence>
<feature type="compositionally biased region" description="Basic residues" evidence="2">
    <location>
        <begin position="792"/>
        <end position="801"/>
    </location>
</feature>
<reference evidence="4 5" key="1">
    <citation type="submission" date="2020-01" db="EMBL/GenBank/DDBJ databases">
        <authorList>
            <person name="Gupta K D."/>
        </authorList>
    </citation>
    <scope>NUCLEOTIDE SEQUENCE [LARGE SCALE GENOMIC DNA]</scope>
</reference>
<protein>
    <submittedName>
        <fullName evidence="4">Uncharacterized protein</fullName>
    </submittedName>
</protein>